<reference evidence="1" key="1">
    <citation type="journal article" date="2020" name="Fungal Divers.">
        <title>Resolving the Mortierellaceae phylogeny through synthesis of multi-gene phylogenetics and phylogenomics.</title>
        <authorList>
            <person name="Vandepol N."/>
            <person name="Liber J."/>
            <person name="Desiro A."/>
            <person name="Na H."/>
            <person name="Kennedy M."/>
            <person name="Barry K."/>
            <person name="Grigoriev I.V."/>
            <person name="Miller A.N."/>
            <person name="O'Donnell K."/>
            <person name="Stajich J.E."/>
            <person name="Bonito G."/>
        </authorList>
    </citation>
    <scope>NUCLEOTIDE SEQUENCE</scope>
    <source>
        <strain evidence="1">NRRL 6426</strain>
    </source>
</reference>
<feature type="non-terminal residue" evidence="1">
    <location>
        <position position="285"/>
    </location>
</feature>
<comment type="caution">
    <text evidence="1">The sequence shown here is derived from an EMBL/GenBank/DDBJ whole genome shotgun (WGS) entry which is preliminary data.</text>
</comment>
<dbReference type="InterPro" id="IPR001646">
    <property type="entry name" value="5peptide_repeat"/>
</dbReference>
<dbReference type="Gene3D" id="2.160.20.80">
    <property type="entry name" value="E3 ubiquitin-protein ligase SopA"/>
    <property type="match status" value="1"/>
</dbReference>
<sequence length="285" mass="31304">MAKVFKIPGLMDLIKNPFLLTLALEALPLVALENEDLSRVQITRLVLYNKFMEQWLEVNKQRLEKADLSREARRALTDLQDDGFVASGVTFMKSLADAVFTHQAGNPFGVPPSPSVDHALNKRSLVQETSILQFLSELVQQDTMFEDQLHQFLELSKTDAQVSKAATNAMTILVKAGVRFKGKDLHGIRIPGADLTGGQFDSASLKGADLSRTNLARAWLQYADLDGAQLTGSIFGELEFIASAFAVGDQCSFTPDGAMLGICSVTGDLYIYDAASWVLLYRIEP</sequence>
<dbReference type="OrthoDB" id="2438020at2759"/>
<keyword evidence="2" id="KW-1185">Reference proteome</keyword>
<name>A0A9P5V0T9_9FUNG</name>
<proteinExistence type="predicted"/>
<evidence type="ECO:0000313" key="1">
    <source>
        <dbReference type="EMBL" id="KAF9128900.1"/>
    </source>
</evidence>
<dbReference type="Proteomes" id="UP000748756">
    <property type="component" value="Unassembled WGS sequence"/>
</dbReference>
<dbReference type="AlphaFoldDB" id="A0A9P5V0T9"/>
<evidence type="ECO:0008006" key="3">
    <source>
        <dbReference type="Google" id="ProtNLM"/>
    </source>
</evidence>
<accession>A0A9P5V0T9</accession>
<gene>
    <name evidence="1" type="ORF">BG015_004273</name>
</gene>
<dbReference type="Pfam" id="PF00805">
    <property type="entry name" value="Pentapeptide"/>
    <property type="match status" value="1"/>
</dbReference>
<organism evidence="1 2">
    <name type="scientific">Linnemannia schmuckeri</name>
    <dbReference type="NCBI Taxonomy" id="64567"/>
    <lineage>
        <taxon>Eukaryota</taxon>
        <taxon>Fungi</taxon>
        <taxon>Fungi incertae sedis</taxon>
        <taxon>Mucoromycota</taxon>
        <taxon>Mortierellomycotina</taxon>
        <taxon>Mortierellomycetes</taxon>
        <taxon>Mortierellales</taxon>
        <taxon>Mortierellaceae</taxon>
        <taxon>Linnemannia</taxon>
    </lineage>
</organism>
<dbReference type="EMBL" id="JAAAUQ010002031">
    <property type="protein sequence ID" value="KAF9128900.1"/>
    <property type="molecule type" value="Genomic_DNA"/>
</dbReference>
<protein>
    <recommendedName>
        <fullName evidence="3">Pentapeptide repeat-containing protein</fullName>
    </recommendedName>
</protein>
<evidence type="ECO:0000313" key="2">
    <source>
        <dbReference type="Proteomes" id="UP000748756"/>
    </source>
</evidence>
<dbReference type="SUPFAM" id="SSF141571">
    <property type="entry name" value="Pentapeptide repeat-like"/>
    <property type="match status" value="1"/>
</dbReference>